<keyword evidence="4" id="KW-1185">Reference proteome</keyword>
<keyword evidence="1" id="KW-0812">Transmembrane</keyword>
<evidence type="ECO:0000313" key="3">
    <source>
        <dbReference type="EMBL" id="MBC3789694.1"/>
    </source>
</evidence>
<dbReference type="RefSeq" id="WP_186735081.1">
    <property type="nucleotide sequence ID" value="NZ_VFIA01000001.1"/>
</dbReference>
<dbReference type="PIRSF" id="PIRSF015921">
    <property type="entry name" value="FA_sphinglp_des"/>
    <property type="match status" value="1"/>
</dbReference>
<sequence>MQTTLKFTNTSRSLFFSTTRKRVDAYFKDNNLSPNANGAMWGKVVFFMTGYAVLYGLILSNQFSLWAMLGMAMLLGMFAAFIGFNVSHDAMHGALSRRSWVNELFSNSFYLLGASPYVWKITHNVVHHTYTNIPGHDEDIEVAPGLIRLDQDEALRPWQRYQQWYAFPLYGLASLSWVLRKDYVKIFKNKIGQTQNSGHPMKEYVTLFVTKLAYYGLFLVLPYLVLDITLWQLALGFFIMHFVEGLVLGLVFQLAHVVEGTDFPVPTEQNTIEEAWAIHQVRTTANFSPRSWLASFFCGGLNRQIEHHLFPKVCHIHYPAIAAIVEQTAHEFNLPYLENPTFATALKSHYKILKIMGRTKPAVSRQLAYTDLVDEPVSVS</sequence>
<feature type="transmembrane region" description="Helical" evidence="1">
    <location>
        <begin position="230"/>
        <end position="252"/>
    </location>
</feature>
<feature type="transmembrane region" description="Helical" evidence="1">
    <location>
        <begin position="65"/>
        <end position="86"/>
    </location>
</feature>
<evidence type="ECO:0000256" key="1">
    <source>
        <dbReference type="SAM" id="Phobius"/>
    </source>
</evidence>
<proteinExistence type="predicted"/>
<gene>
    <name evidence="3" type="ORF">FH603_176</name>
</gene>
<feature type="transmembrane region" description="Helical" evidence="1">
    <location>
        <begin position="40"/>
        <end position="58"/>
    </location>
</feature>
<feature type="domain" description="Fatty acid desaturase" evidence="2">
    <location>
        <begin position="65"/>
        <end position="338"/>
    </location>
</feature>
<dbReference type="EMBL" id="VFIA01000001">
    <property type="protein sequence ID" value="MBC3789694.1"/>
    <property type="molecule type" value="Genomic_DNA"/>
</dbReference>
<evidence type="ECO:0000259" key="2">
    <source>
        <dbReference type="Pfam" id="PF00487"/>
    </source>
</evidence>
<dbReference type="InterPro" id="IPR012171">
    <property type="entry name" value="Fatty_acid_desaturase"/>
</dbReference>
<dbReference type="InterPro" id="IPR005804">
    <property type="entry name" value="FA_desaturase_dom"/>
</dbReference>
<evidence type="ECO:0000313" key="4">
    <source>
        <dbReference type="Proteomes" id="UP000700732"/>
    </source>
</evidence>
<dbReference type="Pfam" id="PF00487">
    <property type="entry name" value="FA_desaturase"/>
    <property type="match status" value="1"/>
</dbReference>
<feature type="transmembrane region" description="Helical" evidence="1">
    <location>
        <begin position="204"/>
        <end position="224"/>
    </location>
</feature>
<reference evidence="3 4" key="1">
    <citation type="submission" date="2019-06" db="EMBL/GenBank/DDBJ databases">
        <title>Spirosoma utsteinense sp. nov. isolated from Antarctic ice-free soils.</title>
        <authorList>
            <person name="Tahon G."/>
        </authorList>
    </citation>
    <scope>NUCLEOTIDE SEQUENCE [LARGE SCALE GENOMIC DNA]</scope>
    <source>
        <strain evidence="3 4">LMG 31447</strain>
    </source>
</reference>
<name>A0ABR6W0H5_9BACT</name>
<organism evidence="3 4">
    <name type="scientific">Spirosoma utsteinense</name>
    <dbReference type="NCBI Taxonomy" id="2585773"/>
    <lineage>
        <taxon>Bacteria</taxon>
        <taxon>Pseudomonadati</taxon>
        <taxon>Bacteroidota</taxon>
        <taxon>Cytophagia</taxon>
        <taxon>Cytophagales</taxon>
        <taxon>Cytophagaceae</taxon>
        <taxon>Spirosoma</taxon>
    </lineage>
</organism>
<dbReference type="CDD" id="cd03506">
    <property type="entry name" value="Delta6-FADS-like"/>
    <property type="match status" value="1"/>
</dbReference>
<protein>
    <submittedName>
        <fullName evidence="3">Linoleoyl-CoA desaturase</fullName>
    </submittedName>
</protein>
<dbReference type="PANTHER" id="PTHR19353">
    <property type="entry name" value="FATTY ACID DESATURASE 2"/>
    <property type="match status" value="1"/>
</dbReference>
<keyword evidence="1" id="KW-0472">Membrane</keyword>
<comment type="caution">
    <text evidence="3">The sequence shown here is derived from an EMBL/GenBank/DDBJ whole genome shotgun (WGS) entry which is preliminary data.</text>
</comment>
<keyword evidence="1" id="KW-1133">Transmembrane helix</keyword>
<dbReference type="PANTHER" id="PTHR19353:SF19">
    <property type="entry name" value="DELTA(5) FATTY ACID DESATURASE C-RELATED"/>
    <property type="match status" value="1"/>
</dbReference>
<dbReference type="Proteomes" id="UP000700732">
    <property type="component" value="Unassembled WGS sequence"/>
</dbReference>
<accession>A0ABR6W0H5</accession>